<evidence type="ECO:0000313" key="2">
    <source>
        <dbReference type="Proteomes" id="UP000006408"/>
    </source>
</evidence>
<name>C4FGN3_9BIFI</name>
<dbReference type="HOGENOM" id="CLU_2080157_0_0_11"/>
<evidence type="ECO:0000313" key="1">
    <source>
        <dbReference type="EMBL" id="EEP20576.1"/>
    </source>
</evidence>
<comment type="caution">
    <text evidence="1">The sequence shown here is derived from an EMBL/GenBank/DDBJ whole genome shotgun (WGS) entry which is preliminary data.</text>
</comment>
<keyword evidence="2" id="KW-1185">Reference proteome</keyword>
<accession>C4FGN3</accession>
<sequence>MSLPYEHASRRGDAVHLRIIAGRRVDEFLGYHAVVNDLLIGIDVVQIGVQRLHTLLKACFKTVELIGFDDARHGIIGEQPIVIFAVLVYAGTHTVAAELAIDLLAPGYQLLCQCTCR</sequence>
<proteinExistence type="predicted"/>
<gene>
    <name evidence="1" type="ORF">BIFANG_03509</name>
</gene>
<organism evidence="1 2">
    <name type="scientific">Bifidobacterium angulatum DSM 20098 = JCM 7096</name>
    <dbReference type="NCBI Taxonomy" id="518635"/>
    <lineage>
        <taxon>Bacteria</taxon>
        <taxon>Bacillati</taxon>
        <taxon>Actinomycetota</taxon>
        <taxon>Actinomycetes</taxon>
        <taxon>Bifidobacteriales</taxon>
        <taxon>Bifidobacteriaceae</taxon>
        <taxon>Bifidobacterium</taxon>
    </lineage>
</organism>
<dbReference type="EMBL" id="ABYS02000010">
    <property type="protein sequence ID" value="EEP20576.1"/>
    <property type="molecule type" value="Genomic_DNA"/>
</dbReference>
<dbReference type="AlphaFoldDB" id="C4FGN3"/>
<dbReference type="Proteomes" id="UP000006408">
    <property type="component" value="Unassembled WGS sequence"/>
</dbReference>
<protein>
    <submittedName>
        <fullName evidence="1">Uncharacterized protein</fullName>
    </submittedName>
</protein>
<reference evidence="1" key="1">
    <citation type="submission" date="2009-04" db="EMBL/GenBank/DDBJ databases">
        <authorList>
            <person name="Weinstock G."/>
            <person name="Sodergren E."/>
            <person name="Clifton S."/>
            <person name="Fulton L."/>
            <person name="Fulton B."/>
            <person name="Courtney L."/>
            <person name="Fronick C."/>
            <person name="Harrison M."/>
            <person name="Strong C."/>
            <person name="Farmer C."/>
            <person name="Delahaunty K."/>
            <person name="Markovic C."/>
            <person name="Hall O."/>
            <person name="Minx P."/>
            <person name="Tomlinson C."/>
            <person name="Mitreva M."/>
            <person name="Nelson J."/>
            <person name="Hou S."/>
            <person name="Wollam A."/>
            <person name="Pepin K.H."/>
            <person name="Johnson M."/>
            <person name="Bhonagiri V."/>
            <person name="Nash W.E."/>
            <person name="Warren W."/>
            <person name="Chinwalla A."/>
            <person name="Mardis E.R."/>
            <person name="Wilson R.K."/>
        </authorList>
    </citation>
    <scope>NUCLEOTIDE SEQUENCE [LARGE SCALE GENOMIC DNA]</scope>
    <source>
        <strain evidence="1">DSM 20098</strain>
    </source>
</reference>